<dbReference type="AlphaFoldDB" id="A0A918VF14"/>
<dbReference type="RefSeq" id="WP_189539232.1">
    <property type="nucleotide sequence ID" value="NZ_BMZD01000002.1"/>
</dbReference>
<dbReference type="EMBL" id="BMZD01000002">
    <property type="protein sequence ID" value="GGZ91802.1"/>
    <property type="molecule type" value="Genomic_DNA"/>
</dbReference>
<reference evidence="1" key="2">
    <citation type="submission" date="2020-09" db="EMBL/GenBank/DDBJ databases">
        <authorList>
            <person name="Sun Q."/>
            <person name="Kim S."/>
        </authorList>
    </citation>
    <scope>NUCLEOTIDE SEQUENCE</scope>
    <source>
        <strain evidence="1">KCTC 32422</strain>
    </source>
</reference>
<organism evidence="1 2">
    <name type="scientific">Novosphingobium arvoryzae</name>
    <dbReference type="NCBI Taxonomy" id="1256514"/>
    <lineage>
        <taxon>Bacteria</taxon>
        <taxon>Pseudomonadati</taxon>
        <taxon>Pseudomonadota</taxon>
        <taxon>Alphaproteobacteria</taxon>
        <taxon>Sphingomonadales</taxon>
        <taxon>Sphingomonadaceae</taxon>
        <taxon>Novosphingobium</taxon>
    </lineage>
</organism>
<proteinExistence type="predicted"/>
<evidence type="ECO:0008006" key="3">
    <source>
        <dbReference type="Google" id="ProtNLM"/>
    </source>
</evidence>
<dbReference type="InterPro" id="IPR018743">
    <property type="entry name" value="DUF2292"/>
</dbReference>
<comment type="caution">
    <text evidence="1">The sequence shown here is derived from an EMBL/GenBank/DDBJ whole genome shotgun (WGS) entry which is preliminary data.</text>
</comment>
<keyword evidence="2" id="KW-1185">Reference proteome</keyword>
<evidence type="ECO:0000313" key="1">
    <source>
        <dbReference type="EMBL" id="GGZ91802.1"/>
    </source>
</evidence>
<evidence type="ECO:0000313" key="2">
    <source>
        <dbReference type="Proteomes" id="UP000634139"/>
    </source>
</evidence>
<gene>
    <name evidence="1" type="ORF">GCM10011617_08950</name>
</gene>
<dbReference type="Proteomes" id="UP000634139">
    <property type="component" value="Unassembled WGS sequence"/>
</dbReference>
<accession>A0A918VF14</accession>
<dbReference type="Pfam" id="PF10055">
    <property type="entry name" value="DUF2292"/>
    <property type="match status" value="1"/>
</dbReference>
<reference evidence="1" key="1">
    <citation type="journal article" date="2014" name="Int. J. Syst. Evol. Microbiol.">
        <title>Complete genome sequence of Corynebacterium casei LMG S-19264T (=DSM 44701T), isolated from a smear-ripened cheese.</title>
        <authorList>
            <consortium name="US DOE Joint Genome Institute (JGI-PGF)"/>
            <person name="Walter F."/>
            <person name="Albersmeier A."/>
            <person name="Kalinowski J."/>
            <person name="Ruckert C."/>
        </authorList>
    </citation>
    <scope>NUCLEOTIDE SEQUENCE</scope>
    <source>
        <strain evidence="1">KCTC 32422</strain>
    </source>
</reference>
<protein>
    <recommendedName>
        <fullName evidence="3">DUF2292 domain-containing protein</fullName>
    </recommendedName>
</protein>
<sequence>MPHPVQPPEATRTHPANRITEPVLDAVSRALGKVRYGVVQLTVHEGRVVQLDVTERQRFG</sequence>
<name>A0A918VF14_9SPHN</name>